<dbReference type="SMART" id="SM00267">
    <property type="entry name" value="GGDEF"/>
    <property type="match status" value="1"/>
</dbReference>
<accession>A0ABY6BPF9</accession>
<evidence type="ECO:0000259" key="2">
    <source>
        <dbReference type="PROSITE" id="PS50110"/>
    </source>
</evidence>
<evidence type="ECO:0000259" key="3">
    <source>
        <dbReference type="PROSITE" id="PS50883"/>
    </source>
</evidence>
<dbReference type="Pfam" id="PF00990">
    <property type="entry name" value="GGDEF"/>
    <property type="match status" value="1"/>
</dbReference>
<dbReference type="PANTHER" id="PTHR44757">
    <property type="entry name" value="DIGUANYLATE CYCLASE DGCP"/>
    <property type="match status" value="1"/>
</dbReference>
<dbReference type="SUPFAM" id="SSF141868">
    <property type="entry name" value="EAL domain-like"/>
    <property type="match status" value="1"/>
</dbReference>
<dbReference type="SUPFAM" id="SSF55073">
    <property type="entry name" value="Nucleotide cyclase"/>
    <property type="match status" value="1"/>
</dbReference>
<evidence type="ECO:0000313" key="5">
    <source>
        <dbReference type="EMBL" id="UXI69657.1"/>
    </source>
</evidence>
<dbReference type="InterPro" id="IPR035919">
    <property type="entry name" value="EAL_sf"/>
</dbReference>
<dbReference type="InterPro" id="IPR029787">
    <property type="entry name" value="Nucleotide_cyclase"/>
</dbReference>
<dbReference type="InterPro" id="IPR035965">
    <property type="entry name" value="PAS-like_dom_sf"/>
</dbReference>
<dbReference type="InterPro" id="IPR000160">
    <property type="entry name" value="GGDEF_dom"/>
</dbReference>
<dbReference type="Pfam" id="PF13426">
    <property type="entry name" value="PAS_9"/>
    <property type="match status" value="1"/>
</dbReference>
<dbReference type="PROSITE" id="PS50110">
    <property type="entry name" value="RESPONSE_REGULATORY"/>
    <property type="match status" value="1"/>
</dbReference>
<sequence>MAREEKGQGSVLIVATNRDDRRVLFDTLDGQNFDAIYTAKDHQQALAFLNQDPDIDIVLIEFVGPAREAVAFCTQMKGDPRLARVPVIGLMAAETEQRQWDWARMPPGVVDWLRSPVDGGEALARIRQVLSGGRGANGNGNGDAPARGNGADRYHFVFEGSLDELVISDPKSGRIIEVNPTFEQRSGFQAAQVVGQPLDTISRSHTREQRAELATRLMREGGVRYRCQKPRADGGSYPVEVVSRLAVRSGKLVHFTIVRDLGELGRLQQSLGLLAEAIEVGAGDEGVKQIVRLLVDWLELDYVTLISARPDHPTDIQPITLYQRVSMPGDAPDPLKQPTLRHVLDGTRVIHLNEAWKRVEQDSFLGYTRFEAFVGLPLRDERRTVLGALLLGRRAALPESSTIVDTLRIAAGRLALELELRRSRDQGKAKALQDALTGLPNRLLFNDRLETTINEAHRTGEMFAVLFVDLDRFKNINDSLGHGVGDQVLDAVSRRLRASVRASDTVARYAGDEFTLILRHIVQREDVLRIAEKIVRVMEVPLTLEDGSELHITASLGISFYPDDATTAERLLKHADVAMYSAKGMGRNNYQTYVAVPEESHQQRIALETKLRVAERNNELRVYYQPQVDSRTEDIVGMEALIRWEHPELGMISPGFFIPLAEETGLIVSIGEWVLRTACVDTKRWQTRFGLPLRVSVNLSALQLRQPNLADIVRSAVDDSGIDPTLLDLEVTESISVKSIPNLLETLQSLRDLGCRISIDDFGTGQSSLDYIRRFPADKIKIDQVFVRNIGVDPDDEAIVQATISMAHSLKLGVVAEGVEIEEHYTFLRDHGCEELQGYLFCRPLAPVSFENMLAERERLFGGAGAEFSMP</sequence>
<dbReference type="CDD" id="cd01949">
    <property type="entry name" value="GGDEF"/>
    <property type="match status" value="1"/>
</dbReference>
<dbReference type="InterPro" id="IPR001633">
    <property type="entry name" value="EAL_dom"/>
</dbReference>
<dbReference type="Gene3D" id="3.30.70.270">
    <property type="match status" value="1"/>
</dbReference>
<dbReference type="SMART" id="SM00052">
    <property type="entry name" value="EAL"/>
    <property type="match status" value="1"/>
</dbReference>
<dbReference type="SUPFAM" id="SSF52172">
    <property type="entry name" value="CheY-like"/>
    <property type="match status" value="1"/>
</dbReference>
<dbReference type="Proteomes" id="UP001064632">
    <property type="component" value="Chromosome"/>
</dbReference>
<dbReference type="NCBIfam" id="TIGR00254">
    <property type="entry name" value="GGDEF"/>
    <property type="match status" value="1"/>
</dbReference>
<feature type="domain" description="EAL" evidence="3">
    <location>
        <begin position="604"/>
        <end position="858"/>
    </location>
</feature>
<dbReference type="Gene3D" id="3.30.450.20">
    <property type="entry name" value="PAS domain"/>
    <property type="match status" value="1"/>
</dbReference>
<dbReference type="PANTHER" id="PTHR44757:SF2">
    <property type="entry name" value="BIOFILM ARCHITECTURE MAINTENANCE PROTEIN MBAA"/>
    <property type="match status" value="1"/>
</dbReference>
<dbReference type="InterPro" id="IPR000014">
    <property type="entry name" value="PAS"/>
</dbReference>
<organism evidence="5 6">
    <name type="scientific">Tahibacter amnicola</name>
    <dbReference type="NCBI Taxonomy" id="2976241"/>
    <lineage>
        <taxon>Bacteria</taxon>
        <taxon>Pseudomonadati</taxon>
        <taxon>Pseudomonadota</taxon>
        <taxon>Gammaproteobacteria</taxon>
        <taxon>Lysobacterales</taxon>
        <taxon>Rhodanobacteraceae</taxon>
        <taxon>Tahibacter</taxon>
    </lineage>
</organism>
<evidence type="ECO:0000313" key="6">
    <source>
        <dbReference type="Proteomes" id="UP001064632"/>
    </source>
</evidence>
<dbReference type="Gene3D" id="3.40.50.2300">
    <property type="match status" value="1"/>
</dbReference>
<gene>
    <name evidence="5" type="ORF">N4264_08510</name>
</gene>
<reference evidence="5" key="1">
    <citation type="submission" date="2022-09" db="EMBL/GenBank/DDBJ databases">
        <title>Tahibacter sp. nov., isolated from a fresh water.</title>
        <authorList>
            <person name="Baek J.H."/>
            <person name="Lee J.K."/>
            <person name="Kim J.M."/>
            <person name="Jeon C.O."/>
        </authorList>
    </citation>
    <scope>NUCLEOTIDE SEQUENCE</scope>
    <source>
        <strain evidence="5">W38</strain>
    </source>
</reference>
<dbReference type="InterPro" id="IPR001789">
    <property type="entry name" value="Sig_transdc_resp-reg_receiver"/>
</dbReference>
<comment type="caution">
    <text evidence="1">Lacks conserved residue(s) required for the propagation of feature annotation.</text>
</comment>
<proteinExistence type="predicted"/>
<dbReference type="PROSITE" id="PS50887">
    <property type="entry name" value="GGDEF"/>
    <property type="match status" value="1"/>
</dbReference>
<dbReference type="Pfam" id="PF00563">
    <property type="entry name" value="EAL"/>
    <property type="match status" value="1"/>
</dbReference>
<dbReference type="PROSITE" id="PS50883">
    <property type="entry name" value="EAL"/>
    <property type="match status" value="1"/>
</dbReference>
<dbReference type="SUPFAM" id="SSF55781">
    <property type="entry name" value="GAF domain-like"/>
    <property type="match status" value="1"/>
</dbReference>
<dbReference type="Gene3D" id="3.20.20.450">
    <property type="entry name" value="EAL domain"/>
    <property type="match status" value="1"/>
</dbReference>
<evidence type="ECO:0000256" key="1">
    <source>
        <dbReference type="PROSITE-ProRule" id="PRU00169"/>
    </source>
</evidence>
<feature type="domain" description="GGDEF" evidence="4">
    <location>
        <begin position="461"/>
        <end position="595"/>
    </location>
</feature>
<dbReference type="CDD" id="cd01948">
    <property type="entry name" value="EAL"/>
    <property type="match status" value="1"/>
</dbReference>
<evidence type="ECO:0000259" key="4">
    <source>
        <dbReference type="PROSITE" id="PS50887"/>
    </source>
</evidence>
<dbReference type="InterPro" id="IPR043128">
    <property type="entry name" value="Rev_trsase/Diguanyl_cyclase"/>
</dbReference>
<dbReference type="InterPro" id="IPR052155">
    <property type="entry name" value="Biofilm_reg_signaling"/>
</dbReference>
<dbReference type="SUPFAM" id="SSF55785">
    <property type="entry name" value="PYP-like sensor domain (PAS domain)"/>
    <property type="match status" value="1"/>
</dbReference>
<dbReference type="EMBL" id="CP104694">
    <property type="protein sequence ID" value="UXI69657.1"/>
    <property type="molecule type" value="Genomic_DNA"/>
</dbReference>
<dbReference type="NCBIfam" id="TIGR00229">
    <property type="entry name" value="sensory_box"/>
    <property type="match status" value="1"/>
</dbReference>
<dbReference type="InterPro" id="IPR011006">
    <property type="entry name" value="CheY-like_superfamily"/>
</dbReference>
<keyword evidence="6" id="KW-1185">Reference proteome</keyword>
<dbReference type="RefSeq" id="WP_261696610.1">
    <property type="nucleotide sequence ID" value="NZ_CP104694.1"/>
</dbReference>
<protein>
    <submittedName>
        <fullName evidence="5">EAL domain-containing protein</fullName>
    </submittedName>
</protein>
<name>A0ABY6BPF9_9GAMM</name>
<feature type="domain" description="Response regulatory" evidence="2">
    <location>
        <begin position="10"/>
        <end position="130"/>
    </location>
</feature>